<proteinExistence type="inferred from homology"/>
<evidence type="ECO:0000256" key="3">
    <source>
        <dbReference type="ARBA" id="ARBA00022801"/>
    </source>
</evidence>
<evidence type="ECO:0000256" key="2">
    <source>
        <dbReference type="ARBA" id="ARBA00022670"/>
    </source>
</evidence>
<evidence type="ECO:0000313" key="7">
    <source>
        <dbReference type="Proteomes" id="UP001239169"/>
    </source>
</evidence>
<dbReference type="PANTHER" id="PTHR43399:SF4">
    <property type="entry name" value="CELL WALL-ASSOCIATED PROTEASE"/>
    <property type="match status" value="1"/>
</dbReference>
<name>A0ABY8R1M5_PARBF</name>
<dbReference type="Gene3D" id="2.60.120.1290">
    <property type="match status" value="1"/>
</dbReference>
<reference evidence="6 7" key="1">
    <citation type="submission" date="2023-04" db="EMBL/GenBank/DDBJ databases">
        <title>Bacteria Genome Submission.</title>
        <authorList>
            <person name="Isaac P."/>
        </authorList>
    </citation>
    <scope>NUCLEOTIDE SEQUENCE [LARGE SCALE GENOMIC DNA]</scope>
    <source>
        <strain evidence="6 7">SampleS7P1</strain>
    </source>
</reference>
<dbReference type="Proteomes" id="UP001239169">
    <property type="component" value="Chromosome"/>
</dbReference>
<accession>A0ABY8R1M5</accession>
<feature type="domain" description="Peptidase S8/S53" evidence="5">
    <location>
        <begin position="368"/>
        <end position="541"/>
    </location>
</feature>
<dbReference type="PANTHER" id="PTHR43399">
    <property type="entry name" value="SUBTILISIN-RELATED"/>
    <property type="match status" value="1"/>
</dbReference>
<protein>
    <submittedName>
        <fullName evidence="6">S8 family serine peptidase</fullName>
    </submittedName>
</protein>
<dbReference type="PRINTS" id="PR00723">
    <property type="entry name" value="SUBTILISIN"/>
</dbReference>
<keyword evidence="3" id="KW-0378">Hydrolase</keyword>
<evidence type="ECO:0000256" key="1">
    <source>
        <dbReference type="ARBA" id="ARBA00011073"/>
    </source>
</evidence>
<comment type="similarity">
    <text evidence="1">Belongs to the peptidase S8 family.</text>
</comment>
<dbReference type="InterPro" id="IPR000209">
    <property type="entry name" value="Peptidase_S8/S53_dom"/>
</dbReference>
<evidence type="ECO:0000259" key="5">
    <source>
        <dbReference type="Pfam" id="PF00082"/>
    </source>
</evidence>
<dbReference type="InterPro" id="IPR051048">
    <property type="entry name" value="Peptidase_S8/S53_subtilisin"/>
</dbReference>
<gene>
    <name evidence="6" type="ORF">QJS64_15755</name>
</gene>
<keyword evidence="4" id="KW-0720">Serine protease</keyword>
<dbReference type="EMBL" id="CP124685">
    <property type="protein sequence ID" value="WGX75431.1"/>
    <property type="molecule type" value="Genomic_DNA"/>
</dbReference>
<dbReference type="SUPFAM" id="SSF52743">
    <property type="entry name" value="Subtilisin-like"/>
    <property type="match status" value="1"/>
</dbReference>
<dbReference type="InterPro" id="IPR036852">
    <property type="entry name" value="Peptidase_S8/S53_dom_sf"/>
</dbReference>
<organism evidence="6 7">
    <name type="scientific">Paraclostridium bifermentans</name>
    <name type="common">Clostridium bifermentans</name>
    <dbReference type="NCBI Taxonomy" id="1490"/>
    <lineage>
        <taxon>Bacteria</taxon>
        <taxon>Bacillati</taxon>
        <taxon>Bacillota</taxon>
        <taxon>Clostridia</taxon>
        <taxon>Peptostreptococcales</taxon>
        <taxon>Peptostreptococcaceae</taxon>
        <taxon>Paraclostridium</taxon>
    </lineage>
</organism>
<dbReference type="Pfam" id="PF00082">
    <property type="entry name" value="Peptidase_S8"/>
    <property type="match status" value="1"/>
</dbReference>
<dbReference type="InterPro" id="IPR015500">
    <property type="entry name" value="Peptidase_S8_subtilisin-rel"/>
</dbReference>
<sequence length="577" mass="66419">MKFIKYPITIQYGKFILSIYVKMSSAIEIIKSYIELKIFDNKKLDSGAVEYLKTKYPNADIIYNESNRFEQNLKNIFIEVNVEDNINELEKNDIENFIHSVFENTKKFDINAFIEVKKLKFIKNIVDSNDIRKYYESKVYARLERRKELKLNVNKYQKSIKIKLFVESNQNLNLNIIDPSNLKFQDIDIDFKEKKFQIKDNKLKVCAKEKNEINISLKSEKFIENGTWNLKFNQHNKNECCGTSFRAKEKIENDLGDRDFPKAYADSNKFEPVFIIYYYPKYEEQLKTLDNIFKFYKLSDGMGIVFIQKDRLKDLGKLYTFKYIYKMQRYTKMVQLTSISKGIENGYTANEEIGVNYFKANPNVNLDGKGVIISIVNSGIEYLHPDFIYPDGTSKILYLWDQTKDGNPPEGFSIGTEYTRDDINKAIAEKNPNLSIDEDGVGTALGGICAGLGSVNKSYAGVAEGSDLIIVKLKKIDGFYNNGTFLSGIDYSYRKAKKLDMPIIQNITLGSNNLVSPGIGFMDNDLFYEFRVCEVTGAGNEGNGKTHNMGKISFAGEVKEIEIEIAEYEKRLKLIYG</sequence>
<keyword evidence="2" id="KW-0645">Protease</keyword>
<dbReference type="Gene3D" id="3.40.50.200">
    <property type="entry name" value="Peptidase S8/S53 domain"/>
    <property type="match status" value="1"/>
</dbReference>
<keyword evidence="7" id="KW-1185">Reference proteome</keyword>
<evidence type="ECO:0000313" key="6">
    <source>
        <dbReference type="EMBL" id="WGX75431.1"/>
    </source>
</evidence>
<evidence type="ECO:0000256" key="4">
    <source>
        <dbReference type="ARBA" id="ARBA00022825"/>
    </source>
</evidence>